<reference evidence="3 4" key="1">
    <citation type="submission" date="2023-03" db="EMBL/GenBank/DDBJ databases">
        <title>High-quality genome of Scylla paramamosain provides insights in environmental adaptation.</title>
        <authorList>
            <person name="Zhang L."/>
        </authorList>
    </citation>
    <scope>NUCLEOTIDE SEQUENCE [LARGE SCALE GENOMIC DNA]</scope>
    <source>
        <strain evidence="3">LZ_2023a</strain>
        <tissue evidence="3">Muscle</tissue>
    </source>
</reference>
<dbReference type="InterPro" id="IPR001810">
    <property type="entry name" value="F-box_dom"/>
</dbReference>
<dbReference type="EMBL" id="JARAKH010000026">
    <property type="protein sequence ID" value="KAK8390178.1"/>
    <property type="molecule type" value="Genomic_DNA"/>
</dbReference>
<dbReference type="InterPro" id="IPR036047">
    <property type="entry name" value="F-box-like_dom_sf"/>
</dbReference>
<dbReference type="Gene3D" id="3.40.1000.30">
    <property type="match status" value="1"/>
</dbReference>
<organism evidence="3 4">
    <name type="scientific">Scylla paramamosain</name>
    <name type="common">Mud crab</name>
    <dbReference type="NCBI Taxonomy" id="85552"/>
    <lineage>
        <taxon>Eukaryota</taxon>
        <taxon>Metazoa</taxon>
        <taxon>Ecdysozoa</taxon>
        <taxon>Arthropoda</taxon>
        <taxon>Crustacea</taxon>
        <taxon>Multicrustacea</taxon>
        <taxon>Malacostraca</taxon>
        <taxon>Eumalacostraca</taxon>
        <taxon>Eucarida</taxon>
        <taxon>Decapoda</taxon>
        <taxon>Pleocyemata</taxon>
        <taxon>Brachyura</taxon>
        <taxon>Eubrachyura</taxon>
        <taxon>Portunoidea</taxon>
        <taxon>Portunidae</taxon>
        <taxon>Portuninae</taxon>
        <taxon>Scylla</taxon>
    </lineage>
</organism>
<feature type="compositionally biased region" description="Pro residues" evidence="1">
    <location>
        <begin position="111"/>
        <end position="136"/>
    </location>
</feature>
<evidence type="ECO:0000313" key="4">
    <source>
        <dbReference type="Proteomes" id="UP001487740"/>
    </source>
</evidence>
<accession>A0AAW0TQZ0</accession>
<dbReference type="GO" id="GO:0019901">
    <property type="term" value="F:protein kinase binding"/>
    <property type="evidence" value="ECO:0007669"/>
    <property type="project" value="InterPro"/>
</dbReference>
<dbReference type="Gene3D" id="1.20.1280.50">
    <property type="match status" value="1"/>
</dbReference>
<dbReference type="Proteomes" id="UP001487740">
    <property type="component" value="Unassembled WGS sequence"/>
</dbReference>
<dbReference type="PANTHER" id="PTHR15537">
    <property type="entry name" value="F-BOX ONLY PROTEIN 7"/>
    <property type="match status" value="1"/>
</dbReference>
<dbReference type="PANTHER" id="PTHR15537:SF2">
    <property type="entry name" value="F-BOX ONLY PROTEIN 7"/>
    <property type="match status" value="1"/>
</dbReference>
<dbReference type="AlphaFoldDB" id="A0AAW0TQZ0"/>
<dbReference type="Pfam" id="PF12937">
    <property type="entry name" value="F-box-like"/>
    <property type="match status" value="1"/>
</dbReference>
<gene>
    <name evidence="3" type="ORF">O3P69_013030</name>
</gene>
<keyword evidence="4" id="KW-1185">Reference proteome</keyword>
<evidence type="ECO:0000313" key="3">
    <source>
        <dbReference type="EMBL" id="KAK8390178.1"/>
    </source>
</evidence>
<evidence type="ECO:0000256" key="1">
    <source>
        <dbReference type="SAM" id="MobiDB-lite"/>
    </source>
</evidence>
<comment type="caution">
    <text evidence="3">The sequence shown here is derived from an EMBL/GenBank/DDBJ whole genome shotgun (WGS) entry which is preliminary data.</text>
</comment>
<feature type="compositionally biased region" description="Basic and acidic residues" evidence="1">
    <location>
        <begin position="148"/>
        <end position="159"/>
    </location>
</feature>
<feature type="region of interest" description="Disordered" evidence="1">
    <location>
        <begin position="80"/>
        <end position="162"/>
    </location>
</feature>
<dbReference type="GO" id="GO:1903599">
    <property type="term" value="P:positive regulation of autophagy of mitochondrion"/>
    <property type="evidence" value="ECO:0007669"/>
    <property type="project" value="TreeGrafter"/>
</dbReference>
<protein>
    <recommendedName>
        <fullName evidence="2">F-box domain-containing protein</fullName>
    </recommendedName>
</protein>
<proteinExistence type="predicted"/>
<evidence type="ECO:0000259" key="2">
    <source>
        <dbReference type="PROSITE" id="PS50181"/>
    </source>
</evidence>
<feature type="region of interest" description="Disordered" evidence="1">
    <location>
        <begin position="449"/>
        <end position="486"/>
    </location>
</feature>
<dbReference type="PROSITE" id="PS50181">
    <property type="entry name" value="FBOX"/>
    <property type="match status" value="1"/>
</dbReference>
<feature type="domain" description="F-box" evidence="2">
    <location>
        <begin position="309"/>
        <end position="355"/>
    </location>
</feature>
<dbReference type="InterPro" id="IPR047118">
    <property type="entry name" value="Fbxo7"/>
</dbReference>
<dbReference type="SMART" id="SM00256">
    <property type="entry name" value="FBOX"/>
    <property type="match status" value="1"/>
</dbReference>
<sequence length="519" mass="55823">MKVKVRLSSTRKFILTLEDETLGALKAQIRKFVLEAYQEDVREPLAVSLNGTDALVGGDDTCLASLGVVPGDLLTVLQPCSGKQEPPTAAPPQHPTAPKECPKPKAKQKTPDPPPATPPAPTPPLASPPAAIPAPAKPCGAEVGGAMKDGEDRWPREPLTEAVDGTAPPVLEELLGQCGPAGLSGALNLVLHLTMLECGFQLDGVPHPPPGWAEAVAVFPYRSTAHHAFRCKLVLMDVGWNKQVMASFPEQAGEVKHSLAMADHLRGPASGHVLAKDLVGVAQLSRQLRDAVLLPLQVAAHQALGVPAPWHLAGLPQELVLAVAALLDYRSVVALASTCRRLQAVLADDRLWRDLYCRDFPGQEDGATPVGGDWRTKYRQAELNRRERERLLKEGHFVVPGVYPHSPFLPTVPGQPMPFHPRPNPFLDPDSPYFQGEVPHMPGVYPDLPDPLGPGGPLGPLHPGRPHQPPFMPGRPRNPRGPRLGNQEWGASPPLMQHTPTHGQLLVLSVLWGALQETL</sequence>
<dbReference type="SUPFAM" id="SSF81383">
    <property type="entry name" value="F-box domain"/>
    <property type="match status" value="1"/>
</dbReference>
<name>A0AAW0TQZ0_SCYPA</name>